<evidence type="ECO:0000313" key="10">
    <source>
        <dbReference type="EMBL" id="MBC3803972.1"/>
    </source>
</evidence>
<proteinExistence type="predicted"/>
<sequence>MNDYKTNSSRKKAAPNKGLAVKQLIRSDQAIYWYLGLYFLINLLFLTAFPYVHSDESWLSGLSRHLAVTGDIGVTEPFFNVYQRYPHAIRLLFHLLQAGFMQLFGYHIFTFRLISLLFSVATLFFFYKLSRLFCRAAGTALLATLLLSLDIQYLYAAHLARQEIIIVFILILALYVLISRIDRHHLTDDLWLGIIVGLGIGVHPNILIVAVTIGLGYLYYLRQKKIHLRNLALLVLVIGLFAVLFIGLSVIMDPDYLAHYAQQGQNFGVGDGLPGKWQGLLIFYQHLFNQFSIEYYMPDIRYQLSCFALVLSLSLVLLVKQRSAPRYQQLKLPLLLVFGVNLGIFLIGRYNVTSAVFIFPLMYLLSVLLLESVFPEQMPVEPMLNIHQLPEKKRKKKPLPGLLILITAVLTLTGLHPPANPYSTYLAQIQTAIPGQPRILGNLNAEYAFADGQLLDYRNLQYLDDRGITFADYVAAEQIEYIIYYDELAFINANHPRYDVMYGDLTPIFAEMTTFLAEHCEEITVFTNSSYGTNLAPLIDAKPWQIHIFRVTAGP</sequence>
<keyword evidence="5 8" id="KW-0812">Transmembrane</keyword>
<evidence type="ECO:0000256" key="7">
    <source>
        <dbReference type="ARBA" id="ARBA00023136"/>
    </source>
</evidence>
<evidence type="ECO:0000256" key="8">
    <source>
        <dbReference type="SAM" id="Phobius"/>
    </source>
</evidence>
<feature type="transmembrane region" description="Helical" evidence="8">
    <location>
        <begin position="354"/>
        <end position="374"/>
    </location>
</feature>
<organism evidence="10 11">
    <name type="scientific">Acetobacterium fimetarium</name>
    <dbReference type="NCBI Taxonomy" id="52691"/>
    <lineage>
        <taxon>Bacteria</taxon>
        <taxon>Bacillati</taxon>
        <taxon>Bacillota</taxon>
        <taxon>Clostridia</taxon>
        <taxon>Eubacteriales</taxon>
        <taxon>Eubacteriaceae</taxon>
        <taxon>Acetobacterium</taxon>
    </lineage>
</organism>
<evidence type="ECO:0000256" key="1">
    <source>
        <dbReference type="ARBA" id="ARBA00004651"/>
    </source>
</evidence>
<feature type="transmembrane region" description="Helical" evidence="8">
    <location>
        <begin position="300"/>
        <end position="318"/>
    </location>
</feature>
<evidence type="ECO:0000256" key="2">
    <source>
        <dbReference type="ARBA" id="ARBA00022475"/>
    </source>
</evidence>
<feature type="transmembrane region" description="Helical" evidence="8">
    <location>
        <begin position="399"/>
        <end position="416"/>
    </location>
</feature>
<feature type="transmembrane region" description="Helical" evidence="8">
    <location>
        <begin position="231"/>
        <end position="252"/>
    </location>
</feature>
<dbReference type="EMBL" id="WJBC01000006">
    <property type="protein sequence ID" value="MBC3803972.1"/>
    <property type="molecule type" value="Genomic_DNA"/>
</dbReference>
<protein>
    <recommendedName>
        <fullName evidence="9">Glycosyltransferase RgtA/B/C/D-like domain-containing protein</fullName>
    </recommendedName>
</protein>
<dbReference type="Proteomes" id="UP000603234">
    <property type="component" value="Unassembled WGS sequence"/>
</dbReference>
<feature type="transmembrane region" description="Helical" evidence="8">
    <location>
        <begin position="330"/>
        <end position="348"/>
    </location>
</feature>
<reference evidence="10 11" key="1">
    <citation type="journal article" date="2020" name="mSystems">
        <title>Defining Genomic and Predicted Metabolic Features of the Acetobacterium Genus.</title>
        <authorList>
            <person name="Ross D.E."/>
            <person name="Marshall C.W."/>
            <person name="Gulliver D."/>
            <person name="May H.D."/>
            <person name="Norman R.S."/>
        </authorList>
    </citation>
    <scope>NUCLEOTIDE SEQUENCE [LARGE SCALE GENOMIC DNA]</scope>
    <source>
        <strain evidence="10 11">DSM 8238</strain>
    </source>
</reference>
<evidence type="ECO:0000259" key="9">
    <source>
        <dbReference type="Pfam" id="PF13231"/>
    </source>
</evidence>
<feature type="transmembrane region" description="Helical" evidence="8">
    <location>
        <begin position="31"/>
        <end position="52"/>
    </location>
</feature>
<accession>A0ABR6WTR5</accession>
<dbReference type="Pfam" id="PF13231">
    <property type="entry name" value="PMT_2"/>
    <property type="match status" value="1"/>
</dbReference>
<comment type="subcellular location">
    <subcellularLocation>
        <location evidence="1">Cell membrane</location>
        <topology evidence="1">Multi-pass membrane protein</topology>
    </subcellularLocation>
</comment>
<dbReference type="PANTHER" id="PTHR33908:SF11">
    <property type="entry name" value="MEMBRANE PROTEIN"/>
    <property type="match status" value="1"/>
</dbReference>
<feature type="transmembrane region" description="Helical" evidence="8">
    <location>
        <begin position="190"/>
        <end position="219"/>
    </location>
</feature>
<keyword evidence="11" id="KW-1185">Reference proteome</keyword>
<evidence type="ECO:0000256" key="3">
    <source>
        <dbReference type="ARBA" id="ARBA00022676"/>
    </source>
</evidence>
<dbReference type="InterPro" id="IPR050297">
    <property type="entry name" value="LipidA_mod_glycosyltrf_83"/>
</dbReference>
<feature type="transmembrane region" description="Helical" evidence="8">
    <location>
        <begin position="113"/>
        <end position="130"/>
    </location>
</feature>
<keyword evidence="2" id="KW-1003">Cell membrane</keyword>
<dbReference type="InterPro" id="IPR038731">
    <property type="entry name" value="RgtA/B/C-like"/>
</dbReference>
<keyword evidence="7 8" id="KW-0472">Membrane</keyword>
<dbReference type="PANTHER" id="PTHR33908">
    <property type="entry name" value="MANNOSYLTRANSFERASE YKCB-RELATED"/>
    <property type="match status" value="1"/>
</dbReference>
<gene>
    <name evidence="10" type="ORF">GH808_05920</name>
</gene>
<name>A0ABR6WTR5_9FIRM</name>
<feature type="transmembrane region" description="Helical" evidence="8">
    <location>
        <begin position="162"/>
        <end position="178"/>
    </location>
</feature>
<keyword evidence="3" id="KW-0328">Glycosyltransferase</keyword>
<evidence type="ECO:0000256" key="4">
    <source>
        <dbReference type="ARBA" id="ARBA00022679"/>
    </source>
</evidence>
<dbReference type="RefSeq" id="WP_186841860.1">
    <property type="nucleotide sequence ID" value="NZ_WJBC01000006.1"/>
</dbReference>
<keyword evidence="4" id="KW-0808">Transferase</keyword>
<evidence type="ECO:0000256" key="5">
    <source>
        <dbReference type="ARBA" id="ARBA00022692"/>
    </source>
</evidence>
<evidence type="ECO:0000256" key="6">
    <source>
        <dbReference type="ARBA" id="ARBA00022989"/>
    </source>
</evidence>
<keyword evidence="6 8" id="KW-1133">Transmembrane helix</keyword>
<evidence type="ECO:0000313" key="11">
    <source>
        <dbReference type="Proteomes" id="UP000603234"/>
    </source>
</evidence>
<feature type="domain" description="Glycosyltransferase RgtA/B/C/D-like" evidence="9">
    <location>
        <begin position="92"/>
        <end position="243"/>
    </location>
</feature>
<comment type="caution">
    <text evidence="10">The sequence shown here is derived from an EMBL/GenBank/DDBJ whole genome shotgun (WGS) entry which is preliminary data.</text>
</comment>